<name>A0AAN8SU60_SOLBU</name>
<sequence length="61" mass="7143">MMWDNLHMCFKDARNGSRIILTTRLSNVVNYAKCESEPHDESWTLLQQELFQGKICPPENC</sequence>
<protein>
    <recommendedName>
        <fullName evidence="1">NB-ARC domain-containing protein</fullName>
    </recommendedName>
</protein>
<dbReference type="EMBL" id="JBANQN010000011">
    <property type="protein sequence ID" value="KAK6775649.1"/>
    <property type="molecule type" value="Genomic_DNA"/>
</dbReference>
<dbReference type="Proteomes" id="UP001371456">
    <property type="component" value="Unassembled WGS sequence"/>
</dbReference>
<evidence type="ECO:0000313" key="3">
    <source>
        <dbReference type="Proteomes" id="UP001371456"/>
    </source>
</evidence>
<dbReference type="InterPro" id="IPR002182">
    <property type="entry name" value="NB-ARC"/>
</dbReference>
<proteinExistence type="predicted"/>
<reference evidence="2 3" key="1">
    <citation type="submission" date="2024-02" db="EMBL/GenBank/DDBJ databases">
        <title>de novo genome assembly of Solanum bulbocastanum strain 11H21.</title>
        <authorList>
            <person name="Hosaka A.J."/>
        </authorList>
    </citation>
    <scope>NUCLEOTIDE SEQUENCE [LARGE SCALE GENOMIC DNA]</scope>
    <source>
        <tissue evidence="2">Young leaves</tissue>
    </source>
</reference>
<dbReference type="Pfam" id="PF00931">
    <property type="entry name" value="NB-ARC"/>
    <property type="match status" value="1"/>
</dbReference>
<organism evidence="2 3">
    <name type="scientific">Solanum bulbocastanum</name>
    <name type="common">Wild potato</name>
    <dbReference type="NCBI Taxonomy" id="147425"/>
    <lineage>
        <taxon>Eukaryota</taxon>
        <taxon>Viridiplantae</taxon>
        <taxon>Streptophyta</taxon>
        <taxon>Embryophyta</taxon>
        <taxon>Tracheophyta</taxon>
        <taxon>Spermatophyta</taxon>
        <taxon>Magnoliopsida</taxon>
        <taxon>eudicotyledons</taxon>
        <taxon>Gunneridae</taxon>
        <taxon>Pentapetalae</taxon>
        <taxon>asterids</taxon>
        <taxon>lamiids</taxon>
        <taxon>Solanales</taxon>
        <taxon>Solanaceae</taxon>
        <taxon>Solanoideae</taxon>
        <taxon>Solaneae</taxon>
        <taxon>Solanum</taxon>
    </lineage>
</organism>
<comment type="caution">
    <text evidence="2">The sequence shown here is derived from an EMBL/GenBank/DDBJ whole genome shotgun (WGS) entry which is preliminary data.</text>
</comment>
<accession>A0AAN8SU60</accession>
<gene>
    <name evidence="2" type="ORF">RDI58_026650</name>
</gene>
<dbReference type="AlphaFoldDB" id="A0AAN8SU60"/>
<evidence type="ECO:0000259" key="1">
    <source>
        <dbReference type="Pfam" id="PF00931"/>
    </source>
</evidence>
<keyword evidence="3" id="KW-1185">Reference proteome</keyword>
<feature type="domain" description="NB-ARC" evidence="1">
    <location>
        <begin position="2"/>
        <end position="54"/>
    </location>
</feature>
<dbReference type="GO" id="GO:0043531">
    <property type="term" value="F:ADP binding"/>
    <property type="evidence" value="ECO:0007669"/>
    <property type="project" value="InterPro"/>
</dbReference>
<evidence type="ECO:0000313" key="2">
    <source>
        <dbReference type="EMBL" id="KAK6775649.1"/>
    </source>
</evidence>